<dbReference type="InterPro" id="IPR000719">
    <property type="entry name" value="Prot_kinase_dom"/>
</dbReference>
<dbReference type="AlphaFoldDB" id="A0AA39A317"/>
<evidence type="ECO:0000259" key="7">
    <source>
        <dbReference type="PROSITE" id="PS50011"/>
    </source>
</evidence>
<comment type="caution">
    <text evidence="8">The sequence shown here is derived from an EMBL/GenBank/DDBJ whole genome shotgun (WGS) entry which is preliminary data.</text>
</comment>
<dbReference type="PANTHER" id="PTHR43895">
    <property type="entry name" value="CALCIUM/CALMODULIN-DEPENDENT PROTEIN KINASE KINASE-RELATED"/>
    <property type="match status" value="1"/>
</dbReference>
<dbReference type="PROSITE" id="PS50011">
    <property type="entry name" value="PROTEIN_KINASE_DOM"/>
    <property type="match status" value="1"/>
</dbReference>
<protein>
    <recommendedName>
        <fullName evidence="7">Protein kinase domain-containing protein</fullName>
    </recommendedName>
</protein>
<accession>A0AA39A317</accession>
<keyword evidence="1" id="KW-0723">Serine/threonine-protein kinase</keyword>
<keyword evidence="9" id="KW-1185">Reference proteome</keyword>
<dbReference type="PROSITE" id="PS00107">
    <property type="entry name" value="PROTEIN_KINASE_ATP"/>
    <property type="match status" value="1"/>
</dbReference>
<name>A0AA39A317_VITRO</name>
<dbReference type="SUPFAM" id="SSF56112">
    <property type="entry name" value="Protein kinase-like (PK-like)"/>
    <property type="match status" value="1"/>
</dbReference>
<keyword evidence="5 6" id="KW-0067">ATP-binding</keyword>
<evidence type="ECO:0000256" key="4">
    <source>
        <dbReference type="ARBA" id="ARBA00022777"/>
    </source>
</evidence>
<evidence type="ECO:0000313" key="9">
    <source>
        <dbReference type="Proteomes" id="UP001168098"/>
    </source>
</evidence>
<sequence length="147" mass="16912">MLRKEEKRKKKKGMQLGKYELGRTLGEGNFGKVKYAKDIESGKGFAVKILEKKRILDLKIADQIKREIATLKLLKHPNVVRLHEVCPSSYFSYFEKINLVLNYFVLISKFLPSCQTNHLGYCIWVMVRGQGSGVRVVVNELDILIIL</sequence>
<feature type="binding site" evidence="6">
    <location>
        <position position="48"/>
    </location>
    <ligand>
        <name>ATP</name>
        <dbReference type="ChEBI" id="CHEBI:30616"/>
    </ligand>
</feature>
<organism evidence="8 9">
    <name type="scientific">Vitis rotundifolia</name>
    <name type="common">Muscadine grape</name>
    <dbReference type="NCBI Taxonomy" id="103349"/>
    <lineage>
        <taxon>Eukaryota</taxon>
        <taxon>Viridiplantae</taxon>
        <taxon>Streptophyta</taxon>
        <taxon>Embryophyta</taxon>
        <taxon>Tracheophyta</taxon>
        <taxon>Spermatophyta</taxon>
        <taxon>Magnoliopsida</taxon>
        <taxon>eudicotyledons</taxon>
        <taxon>Gunneridae</taxon>
        <taxon>Pentapetalae</taxon>
        <taxon>rosids</taxon>
        <taxon>Vitales</taxon>
        <taxon>Vitaceae</taxon>
        <taxon>Viteae</taxon>
        <taxon>Vitis</taxon>
    </lineage>
</organism>
<dbReference type="GO" id="GO:0005524">
    <property type="term" value="F:ATP binding"/>
    <property type="evidence" value="ECO:0007669"/>
    <property type="project" value="UniProtKB-UniRule"/>
</dbReference>
<feature type="domain" description="Protein kinase" evidence="7">
    <location>
        <begin position="19"/>
        <end position="147"/>
    </location>
</feature>
<evidence type="ECO:0000256" key="6">
    <source>
        <dbReference type="PROSITE-ProRule" id="PRU10141"/>
    </source>
</evidence>
<reference evidence="8 9" key="1">
    <citation type="journal article" date="2023" name="BMC Biotechnol.">
        <title>Vitis rotundifolia cv Carlos genome sequencing.</title>
        <authorList>
            <person name="Huff M."/>
            <person name="Hulse-Kemp A."/>
            <person name="Scheffler B."/>
            <person name="Youngblood R."/>
            <person name="Simpson S."/>
            <person name="Babiker E."/>
            <person name="Staton M."/>
        </authorList>
    </citation>
    <scope>NUCLEOTIDE SEQUENCE [LARGE SCALE GENOMIC DNA]</scope>
    <source>
        <tissue evidence="8">Leaf</tissue>
    </source>
</reference>
<keyword evidence="3 6" id="KW-0547">Nucleotide-binding</keyword>
<keyword evidence="2" id="KW-0808">Transferase</keyword>
<dbReference type="GO" id="GO:0004674">
    <property type="term" value="F:protein serine/threonine kinase activity"/>
    <property type="evidence" value="ECO:0007669"/>
    <property type="project" value="UniProtKB-KW"/>
</dbReference>
<gene>
    <name evidence="8" type="ORF">PVL29_005682</name>
</gene>
<dbReference type="Pfam" id="PF00069">
    <property type="entry name" value="Pkinase"/>
    <property type="match status" value="1"/>
</dbReference>
<evidence type="ECO:0000256" key="5">
    <source>
        <dbReference type="ARBA" id="ARBA00022840"/>
    </source>
</evidence>
<dbReference type="Proteomes" id="UP001168098">
    <property type="component" value="Unassembled WGS sequence"/>
</dbReference>
<keyword evidence="4" id="KW-0418">Kinase</keyword>
<evidence type="ECO:0000313" key="8">
    <source>
        <dbReference type="EMBL" id="KAJ9699946.1"/>
    </source>
</evidence>
<dbReference type="GO" id="GO:0007165">
    <property type="term" value="P:signal transduction"/>
    <property type="evidence" value="ECO:0007669"/>
    <property type="project" value="TreeGrafter"/>
</dbReference>
<evidence type="ECO:0000256" key="3">
    <source>
        <dbReference type="ARBA" id="ARBA00022741"/>
    </source>
</evidence>
<dbReference type="PANTHER" id="PTHR43895:SF65">
    <property type="entry name" value="CBL-INTERACTING PROTEIN KINASE 21"/>
    <property type="match status" value="1"/>
</dbReference>
<dbReference type="InterPro" id="IPR017441">
    <property type="entry name" value="Protein_kinase_ATP_BS"/>
</dbReference>
<evidence type="ECO:0000256" key="2">
    <source>
        <dbReference type="ARBA" id="ARBA00022679"/>
    </source>
</evidence>
<dbReference type="FunFam" id="3.30.200.20:FF:000042">
    <property type="entry name" value="Aurora kinase A"/>
    <property type="match status" value="1"/>
</dbReference>
<evidence type="ECO:0000256" key="1">
    <source>
        <dbReference type="ARBA" id="ARBA00022527"/>
    </source>
</evidence>
<proteinExistence type="predicted"/>
<dbReference type="EMBL" id="JARBHA010000005">
    <property type="protein sequence ID" value="KAJ9699946.1"/>
    <property type="molecule type" value="Genomic_DNA"/>
</dbReference>
<dbReference type="InterPro" id="IPR011009">
    <property type="entry name" value="Kinase-like_dom_sf"/>
</dbReference>
<dbReference type="Gene3D" id="3.30.200.20">
    <property type="entry name" value="Phosphorylase Kinase, domain 1"/>
    <property type="match status" value="1"/>
</dbReference>